<comment type="caution">
    <text evidence="1">The sequence shown here is derived from an EMBL/GenBank/DDBJ whole genome shotgun (WGS) entry which is preliminary data.</text>
</comment>
<gene>
    <name evidence="1" type="ORF">BN874_20022</name>
</gene>
<organism evidence="1 2">
    <name type="scientific">Candidatus Contendobacter odensis Run_B_J11</name>
    <dbReference type="NCBI Taxonomy" id="1400861"/>
    <lineage>
        <taxon>Bacteria</taxon>
        <taxon>Pseudomonadati</taxon>
        <taxon>Pseudomonadota</taxon>
        <taxon>Gammaproteobacteria</taxon>
        <taxon>Candidatus Competibacteraceae</taxon>
        <taxon>Candidatus Contendibacter</taxon>
    </lineage>
</organism>
<dbReference type="OrthoDB" id="5801582at2"/>
<dbReference type="EMBL" id="CBTK010000112">
    <property type="protein sequence ID" value="CDH44902.1"/>
    <property type="molecule type" value="Genomic_DNA"/>
</dbReference>
<reference evidence="1 2" key="1">
    <citation type="journal article" date="2014" name="ISME J.">
        <title>Candidatus Competibacter-lineage genomes retrieved from metagenomes reveal functional metabolic diversity.</title>
        <authorList>
            <person name="McIlroy S.J."/>
            <person name="Albertsen M."/>
            <person name="Andresen E.K."/>
            <person name="Saunders A.M."/>
            <person name="Kristiansen R."/>
            <person name="Stokholm-Bjerregaard M."/>
            <person name="Nielsen K.L."/>
            <person name="Nielsen P.H."/>
        </authorList>
    </citation>
    <scope>NUCLEOTIDE SEQUENCE [LARGE SCALE GENOMIC DNA]</scope>
    <source>
        <strain evidence="1 2">Run_B_J11</strain>
    </source>
</reference>
<sequence length="134" mass="14906">MVKKVLDNVDSPWSQSVQESAHLIWLAGLGASAKVSTEGGKLFEALVAEGAKIEEQTRAARVGTLETVREKTDETRSKMTDAWDKIEQIFEDRLARVLGQIGVPNRDDLLELTQRLNALNAQLDALRQAREDHP</sequence>
<dbReference type="Proteomes" id="UP000019184">
    <property type="component" value="Unassembled WGS sequence"/>
</dbReference>
<proteinExistence type="predicted"/>
<evidence type="ECO:0000313" key="1">
    <source>
        <dbReference type="EMBL" id="CDH44902.1"/>
    </source>
</evidence>
<dbReference type="PANTHER" id="PTHR38664:SF1">
    <property type="entry name" value="SLR0058 PROTEIN"/>
    <property type="match status" value="1"/>
</dbReference>
<dbReference type="PANTHER" id="PTHR38664">
    <property type="entry name" value="SLR0058 PROTEIN"/>
    <property type="match status" value="1"/>
</dbReference>
<dbReference type="Pfam" id="PF05597">
    <property type="entry name" value="Phasin"/>
    <property type="match status" value="1"/>
</dbReference>
<evidence type="ECO:0000313" key="2">
    <source>
        <dbReference type="Proteomes" id="UP000019184"/>
    </source>
</evidence>
<protein>
    <submittedName>
        <fullName evidence="1">PHA granule associated protein</fullName>
    </submittedName>
</protein>
<accession>A0A7U7GB43</accession>
<dbReference type="AlphaFoldDB" id="A0A7U7GB43"/>
<dbReference type="RefSeq" id="WP_051497605.1">
    <property type="nucleotide sequence ID" value="NZ_CBTK010000112.1"/>
</dbReference>
<dbReference type="InterPro" id="IPR008769">
    <property type="entry name" value="PhaF_PhaI"/>
</dbReference>
<name>A0A7U7GB43_9GAMM</name>
<keyword evidence="2" id="KW-1185">Reference proteome</keyword>